<keyword evidence="2" id="KW-1134">Transmembrane beta strand</keyword>
<evidence type="ECO:0000256" key="3">
    <source>
        <dbReference type="ARBA" id="ARBA00023114"/>
    </source>
</evidence>
<dbReference type="InterPro" id="IPR027246">
    <property type="entry name" value="Porin_Euk/Tom40"/>
</dbReference>
<keyword evidence="3" id="KW-0406">Ion transport</keyword>
<evidence type="ECO:0000313" key="5">
    <source>
        <dbReference type="Proteomes" id="UP001623330"/>
    </source>
</evidence>
<reference evidence="4 5" key="1">
    <citation type="submission" date="2024-05" db="EMBL/GenBank/DDBJ databases">
        <title>Long read based assembly of the Candida bracarensis genome reveals expanded adhesin content.</title>
        <authorList>
            <person name="Marcet-Houben M."/>
            <person name="Ksiezopolska E."/>
            <person name="Gabaldon T."/>
        </authorList>
    </citation>
    <scope>NUCLEOTIDE SEQUENCE [LARGE SCALE GENOMIC DNA]</scope>
    <source>
        <strain evidence="4 5">CBM6</strain>
    </source>
</reference>
<dbReference type="Pfam" id="PF01459">
    <property type="entry name" value="Porin_3"/>
    <property type="match status" value="1"/>
</dbReference>
<keyword evidence="5" id="KW-1185">Reference proteome</keyword>
<evidence type="ECO:0000256" key="2">
    <source>
        <dbReference type="ARBA" id="ARBA00022452"/>
    </source>
</evidence>
<accession>A0ABR4NMY7</accession>
<name>A0ABR4NMY7_9SACH</name>
<dbReference type="PANTHER" id="PTHR11743">
    <property type="entry name" value="VOLTAGE-DEPENDENT ANION-SELECTIVE CHANNEL"/>
    <property type="match status" value="1"/>
</dbReference>
<evidence type="ECO:0000256" key="1">
    <source>
        <dbReference type="ARBA" id="ARBA00007780"/>
    </source>
</evidence>
<keyword evidence="3" id="KW-0626">Porin</keyword>
<organism evidence="4 5">
    <name type="scientific">Nakaseomyces bracarensis</name>
    <dbReference type="NCBI Taxonomy" id="273131"/>
    <lineage>
        <taxon>Eukaryota</taxon>
        <taxon>Fungi</taxon>
        <taxon>Dikarya</taxon>
        <taxon>Ascomycota</taxon>
        <taxon>Saccharomycotina</taxon>
        <taxon>Saccharomycetes</taxon>
        <taxon>Saccharomycetales</taxon>
        <taxon>Saccharomycetaceae</taxon>
        <taxon>Nakaseomyces</taxon>
    </lineage>
</organism>
<keyword evidence="2" id="KW-0472">Membrane</keyword>
<protein>
    <submittedName>
        <fullName evidence="4">Mitochondrial outer membrane protein porin 1</fullName>
    </submittedName>
</protein>
<dbReference type="Proteomes" id="UP001623330">
    <property type="component" value="Unassembled WGS sequence"/>
</dbReference>
<dbReference type="InterPro" id="IPR001925">
    <property type="entry name" value="Porin_Euk"/>
</dbReference>
<keyword evidence="2" id="KW-0812">Transmembrane</keyword>
<dbReference type="PANTHER" id="PTHR11743:SF70">
    <property type="entry name" value="GH26960P-RELATED"/>
    <property type="match status" value="1"/>
</dbReference>
<sequence length="275" mass="29698">MSPIGFNDISQRASGVLGRDFFHNGGVVQVSTSAPGINFNARSAANDGKLSMNVSGRCTDKASGVSVTQSISDKNQMNTKVELNKPGLRSDVTAMWDSFGSVKSGKITVNYTNALLNSKWAFDLMNPAKVVSLLTLGHGKFVSGSQIHYDMANNVLSKYALAMGYYPSKYHVTFMITDAQLLSMTLYQKVTSQLEVGAKSTIKLDKPSQNSIEIAAAIRQNDAQYKAKINDIGLACLSYKMPLRQGISLGLGVSLDTLNPSDSFKKFGWSLAISK</sequence>
<dbReference type="InterPro" id="IPR023614">
    <property type="entry name" value="Porin_dom_sf"/>
</dbReference>
<dbReference type="CDD" id="cd07306">
    <property type="entry name" value="Porin3_VDAC"/>
    <property type="match status" value="1"/>
</dbReference>
<evidence type="ECO:0000313" key="4">
    <source>
        <dbReference type="EMBL" id="KAL3229124.1"/>
    </source>
</evidence>
<dbReference type="EMBL" id="JBEVYD010000012">
    <property type="protein sequence ID" value="KAL3229124.1"/>
    <property type="molecule type" value="Genomic_DNA"/>
</dbReference>
<gene>
    <name evidence="4" type="ORF">RNJ44_02211</name>
</gene>
<keyword evidence="3" id="KW-0813">Transport</keyword>
<proteinExistence type="inferred from homology"/>
<dbReference type="Gene3D" id="2.40.160.10">
    <property type="entry name" value="Porin"/>
    <property type="match status" value="1"/>
</dbReference>
<comment type="caution">
    <text evidence="4">The sequence shown here is derived from an EMBL/GenBank/DDBJ whole genome shotgun (WGS) entry which is preliminary data.</text>
</comment>
<comment type="similarity">
    <text evidence="1">Belongs to the eukaryotic mitochondrial porin family.</text>
</comment>